<dbReference type="OrthoDB" id="27198at2759"/>
<keyword evidence="5" id="KW-1185">Reference proteome</keyword>
<evidence type="ECO:0000256" key="1">
    <source>
        <dbReference type="RuleBase" id="RU410713"/>
    </source>
</evidence>
<dbReference type="EMBL" id="KB933178">
    <property type="protein sequence ID" value="EON99122.1"/>
    <property type="molecule type" value="Genomic_DNA"/>
</dbReference>
<organism evidence="4 5">
    <name type="scientific">Phaeoacremonium minimum (strain UCR-PA7)</name>
    <name type="common">Esca disease fungus</name>
    <name type="synonym">Togninia minima</name>
    <dbReference type="NCBI Taxonomy" id="1286976"/>
    <lineage>
        <taxon>Eukaryota</taxon>
        <taxon>Fungi</taxon>
        <taxon>Dikarya</taxon>
        <taxon>Ascomycota</taxon>
        <taxon>Pezizomycotina</taxon>
        <taxon>Sordariomycetes</taxon>
        <taxon>Sordariomycetidae</taxon>
        <taxon>Togniniales</taxon>
        <taxon>Togniniaceae</taxon>
        <taxon>Phaeoacremonium</taxon>
    </lineage>
</organism>
<dbReference type="Pfam" id="PF03556">
    <property type="entry name" value="Cullin_binding"/>
    <property type="match status" value="1"/>
</dbReference>
<dbReference type="InterPro" id="IPR014764">
    <property type="entry name" value="DCN-prot"/>
</dbReference>
<feature type="compositionally biased region" description="Basic residues" evidence="2">
    <location>
        <begin position="1"/>
        <end position="11"/>
    </location>
</feature>
<dbReference type="InterPro" id="IPR042460">
    <property type="entry name" value="DCN1-like_PONY"/>
</dbReference>
<name>R8BIQ0_PHAM7</name>
<evidence type="ECO:0000259" key="3">
    <source>
        <dbReference type="PROSITE" id="PS51229"/>
    </source>
</evidence>
<dbReference type="InterPro" id="IPR005176">
    <property type="entry name" value="PONY_dom"/>
</dbReference>
<dbReference type="GO" id="GO:0045116">
    <property type="term" value="P:protein neddylation"/>
    <property type="evidence" value="ECO:0007669"/>
    <property type="project" value="TreeGrafter"/>
</dbReference>
<dbReference type="PANTHER" id="PTHR12281">
    <property type="entry name" value="RP42 RELATED"/>
    <property type="match status" value="1"/>
</dbReference>
<dbReference type="HOGENOM" id="CLU_047042_1_2_1"/>
<dbReference type="Gene3D" id="1.10.238.10">
    <property type="entry name" value="EF-hand"/>
    <property type="match status" value="1"/>
</dbReference>
<dbReference type="GeneID" id="19325897"/>
<dbReference type="GO" id="GO:0000151">
    <property type="term" value="C:ubiquitin ligase complex"/>
    <property type="evidence" value="ECO:0007669"/>
    <property type="project" value="TreeGrafter"/>
</dbReference>
<dbReference type="eggNOG" id="KOG3077">
    <property type="taxonomic scope" value="Eukaryota"/>
</dbReference>
<dbReference type="PROSITE" id="PS51229">
    <property type="entry name" value="DCUN1"/>
    <property type="match status" value="1"/>
</dbReference>
<protein>
    <recommendedName>
        <fullName evidence="1">Defective in cullin neddylation protein</fullName>
    </recommendedName>
</protein>
<feature type="domain" description="DCUN1" evidence="3">
    <location>
        <begin position="28"/>
        <end position="230"/>
    </location>
</feature>
<evidence type="ECO:0000313" key="5">
    <source>
        <dbReference type="Proteomes" id="UP000014074"/>
    </source>
</evidence>
<reference evidence="5" key="1">
    <citation type="journal article" date="2013" name="Genome Announc.">
        <title>Draft genome sequence of the ascomycete Phaeoacremonium aleophilum strain UCR-PA7, a causal agent of the esca disease complex in grapevines.</title>
        <authorList>
            <person name="Blanco-Ulate B."/>
            <person name="Rolshausen P."/>
            <person name="Cantu D."/>
        </authorList>
    </citation>
    <scope>NUCLEOTIDE SEQUENCE [LARGE SCALE GENOMIC DNA]</scope>
    <source>
        <strain evidence="5">UCR-PA7</strain>
    </source>
</reference>
<dbReference type="Gene3D" id="1.10.238.200">
    <property type="entry name" value="Cullin, PONY binding domain"/>
    <property type="match status" value="1"/>
</dbReference>
<proteinExistence type="predicted"/>
<dbReference type="RefSeq" id="XP_007916089.1">
    <property type="nucleotide sequence ID" value="XM_007917898.1"/>
</dbReference>
<dbReference type="PANTHER" id="PTHR12281:SF31">
    <property type="entry name" value="DCN1-LIKE PROTEIN 3"/>
    <property type="match status" value="1"/>
</dbReference>
<gene>
    <name evidence="4" type="ORF">UCRPA7_5351</name>
</gene>
<evidence type="ECO:0000313" key="4">
    <source>
        <dbReference type="EMBL" id="EON99122.1"/>
    </source>
</evidence>
<dbReference type="AlphaFoldDB" id="R8BIQ0"/>
<dbReference type="Proteomes" id="UP000014074">
    <property type="component" value="Unassembled WGS sequence"/>
</dbReference>
<dbReference type="GO" id="GO:0032182">
    <property type="term" value="F:ubiquitin-like protein binding"/>
    <property type="evidence" value="ECO:0007669"/>
    <property type="project" value="TreeGrafter"/>
</dbReference>
<comment type="function">
    <text evidence="1">Neddylation of cullins play an essential role in the regulation of SCF-type complexes activity.</text>
</comment>
<accession>R8BIQ0</accession>
<feature type="region of interest" description="Disordered" evidence="2">
    <location>
        <begin position="1"/>
        <end position="28"/>
    </location>
</feature>
<dbReference type="GO" id="GO:0031624">
    <property type="term" value="F:ubiquitin conjugating enzyme binding"/>
    <property type="evidence" value="ECO:0007669"/>
    <property type="project" value="TreeGrafter"/>
</dbReference>
<sequence>MPAKRGRKKKGAGYFSSNSNGGGAGAASKEAALDKMFDELRDLSRDSNDAISAESTMAYLADLGVDMENAEMFVALELVQAPSFGEITRTGFVEGWKAAGASASQASQQQTIRSRVTQLGTDPAYFKKVYRHTFVACKEPEQRALSLENALIFWEMIFSPPGRPWQTANHDWLKLWKEFLGEKWTRSVNKDMWNQTLEFASKTMDDETLGFWSEDGAWPGVIDDFVAWYRARDAMDTDS</sequence>
<dbReference type="GO" id="GO:0097602">
    <property type="term" value="F:cullin family protein binding"/>
    <property type="evidence" value="ECO:0007669"/>
    <property type="project" value="TreeGrafter"/>
</dbReference>
<evidence type="ECO:0000256" key="2">
    <source>
        <dbReference type="SAM" id="MobiDB-lite"/>
    </source>
</evidence>
<dbReference type="KEGG" id="tmn:UCRPA7_5351"/>